<evidence type="ECO:0000313" key="2">
    <source>
        <dbReference type="Proteomes" id="UP000237347"/>
    </source>
</evidence>
<sequence length="20" mass="2551">MKKEKEKCLFIQLLIYYNFV</sequence>
<comment type="caution">
    <text evidence="1">The sequence shown here is derived from an EMBL/GenBank/DDBJ whole genome shotgun (WGS) entry which is preliminary data.</text>
</comment>
<accession>A0AAW0M506</accession>
<keyword evidence="2" id="KW-1185">Reference proteome</keyword>
<reference evidence="1 2" key="1">
    <citation type="journal article" date="2018" name="Sci. Data">
        <title>The draft genome sequence of cork oak.</title>
        <authorList>
            <person name="Ramos A.M."/>
            <person name="Usie A."/>
            <person name="Barbosa P."/>
            <person name="Barros P.M."/>
            <person name="Capote T."/>
            <person name="Chaves I."/>
            <person name="Simoes F."/>
            <person name="Abreu I."/>
            <person name="Carrasquinho I."/>
            <person name="Faro C."/>
            <person name="Guimaraes J.B."/>
            <person name="Mendonca D."/>
            <person name="Nobrega F."/>
            <person name="Rodrigues L."/>
            <person name="Saibo N.J.M."/>
            <person name="Varela M.C."/>
            <person name="Egas C."/>
            <person name="Matos J."/>
            <person name="Miguel C.M."/>
            <person name="Oliveira M.M."/>
            <person name="Ricardo C.P."/>
            <person name="Goncalves S."/>
        </authorList>
    </citation>
    <scope>NUCLEOTIDE SEQUENCE [LARGE SCALE GENOMIC DNA]</scope>
    <source>
        <strain evidence="2">cv. HL8</strain>
    </source>
</reference>
<dbReference type="AlphaFoldDB" id="A0AAW0M506"/>
<organism evidence="1 2">
    <name type="scientific">Quercus suber</name>
    <name type="common">Cork oak</name>
    <dbReference type="NCBI Taxonomy" id="58331"/>
    <lineage>
        <taxon>Eukaryota</taxon>
        <taxon>Viridiplantae</taxon>
        <taxon>Streptophyta</taxon>
        <taxon>Embryophyta</taxon>
        <taxon>Tracheophyta</taxon>
        <taxon>Spermatophyta</taxon>
        <taxon>Magnoliopsida</taxon>
        <taxon>eudicotyledons</taxon>
        <taxon>Gunneridae</taxon>
        <taxon>Pentapetalae</taxon>
        <taxon>rosids</taxon>
        <taxon>fabids</taxon>
        <taxon>Fagales</taxon>
        <taxon>Fagaceae</taxon>
        <taxon>Quercus</taxon>
    </lineage>
</organism>
<gene>
    <name evidence="1" type="ORF">CFP56_011473</name>
</gene>
<name>A0AAW0M506_QUESU</name>
<dbReference type="Proteomes" id="UP000237347">
    <property type="component" value="Unassembled WGS sequence"/>
</dbReference>
<evidence type="ECO:0000313" key="1">
    <source>
        <dbReference type="EMBL" id="KAK7858665.1"/>
    </source>
</evidence>
<dbReference type="EMBL" id="PKMF04000018">
    <property type="protein sequence ID" value="KAK7858665.1"/>
    <property type="molecule type" value="Genomic_DNA"/>
</dbReference>
<protein>
    <submittedName>
        <fullName evidence="1">Uncharacterized protein</fullName>
    </submittedName>
</protein>
<proteinExistence type="predicted"/>